<dbReference type="InterPro" id="IPR036615">
    <property type="entry name" value="Mur_ligase_C_dom_sf"/>
</dbReference>
<dbReference type="GO" id="GO:0008841">
    <property type="term" value="F:dihydrofolate synthase activity"/>
    <property type="evidence" value="ECO:0007669"/>
    <property type="project" value="TreeGrafter"/>
</dbReference>
<dbReference type="InterPro" id="IPR036565">
    <property type="entry name" value="Mur-like_cat_sf"/>
</dbReference>
<dbReference type="NCBIfam" id="TIGR01499">
    <property type="entry name" value="folC"/>
    <property type="match status" value="1"/>
</dbReference>
<gene>
    <name evidence="7" type="primary">folC</name>
    <name evidence="7" type="ORF">SALLE_v1c00700</name>
</gene>
<dbReference type="InterPro" id="IPR001645">
    <property type="entry name" value="Folylpolyglutamate_synth"/>
</dbReference>
<dbReference type="Gene3D" id="3.40.1190.10">
    <property type="entry name" value="Mur-like, catalytic domain"/>
    <property type="match status" value="1"/>
</dbReference>
<reference evidence="7 8" key="1">
    <citation type="submission" date="2018-07" db="EMBL/GenBank/DDBJ databases">
        <title>Complete genome sequence of Spiroplasma alleghenense PLHS-1 (ATCC 51752).</title>
        <authorList>
            <person name="Chou L."/>
            <person name="Lee T.-Y."/>
            <person name="Tsai Y.-M."/>
            <person name="Kuo C.-H."/>
        </authorList>
    </citation>
    <scope>NUCLEOTIDE SEQUENCE [LARGE SCALE GENOMIC DNA]</scope>
    <source>
        <strain evidence="7 8">PLHS-1</strain>
    </source>
</reference>
<proteinExistence type="inferred from homology"/>
<keyword evidence="5" id="KW-0067">ATP-binding</keyword>
<evidence type="ECO:0000256" key="3">
    <source>
        <dbReference type="ARBA" id="ARBA00022723"/>
    </source>
</evidence>
<keyword evidence="6" id="KW-0460">Magnesium</keyword>
<dbReference type="RefSeq" id="WP_115557675.1">
    <property type="nucleotide sequence ID" value="NZ_CP031376.1"/>
</dbReference>
<dbReference type="AlphaFoldDB" id="A0A345Z2B7"/>
<dbReference type="SUPFAM" id="SSF53623">
    <property type="entry name" value="MurD-like peptide ligases, catalytic domain"/>
    <property type="match status" value="1"/>
</dbReference>
<dbReference type="Gene3D" id="3.90.190.20">
    <property type="entry name" value="Mur ligase, C-terminal domain"/>
    <property type="match status" value="1"/>
</dbReference>
<keyword evidence="2" id="KW-0436">Ligase</keyword>
<evidence type="ECO:0000256" key="5">
    <source>
        <dbReference type="ARBA" id="ARBA00022840"/>
    </source>
</evidence>
<evidence type="ECO:0000256" key="1">
    <source>
        <dbReference type="ARBA" id="ARBA00008276"/>
    </source>
</evidence>
<dbReference type="GO" id="GO:0046872">
    <property type="term" value="F:metal ion binding"/>
    <property type="evidence" value="ECO:0007669"/>
    <property type="project" value="UniProtKB-KW"/>
</dbReference>
<evidence type="ECO:0000256" key="4">
    <source>
        <dbReference type="ARBA" id="ARBA00022741"/>
    </source>
</evidence>
<dbReference type="PANTHER" id="PTHR11136:SF0">
    <property type="entry name" value="DIHYDROFOLATE SYNTHETASE-RELATED"/>
    <property type="match status" value="1"/>
</dbReference>
<dbReference type="KEGG" id="salx:SALLE_v1c00700"/>
<evidence type="ECO:0000256" key="6">
    <source>
        <dbReference type="ARBA" id="ARBA00022842"/>
    </source>
</evidence>
<dbReference type="GO" id="GO:0005524">
    <property type="term" value="F:ATP binding"/>
    <property type="evidence" value="ECO:0007669"/>
    <property type="project" value="UniProtKB-KW"/>
</dbReference>
<name>A0A345Z2B7_9MOLU</name>
<keyword evidence="8" id="KW-1185">Reference proteome</keyword>
<dbReference type="Proteomes" id="UP000254792">
    <property type="component" value="Chromosome"/>
</dbReference>
<evidence type="ECO:0000313" key="7">
    <source>
        <dbReference type="EMBL" id="AXK50746.1"/>
    </source>
</evidence>
<dbReference type="PANTHER" id="PTHR11136">
    <property type="entry name" value="FOLYLPOLYGLUTAMATE SYNTHASE-RELATED"/>
    <property type="match status" value="1"/>
</dbReference>
<evidence type="ECO:0000313" key="8">
    <source>
        <dbReference type="Proteomes" id="UP000254792"/>
    </source>
</evidence>
<dbReference type="GO" id="GO:0005737">
    <property type="term" value="C:cytoplasm"/>
    <property type="evidence" value="ECO:0007669"/>
    <property type="project" value="TreeGrafter"/>
</dbReference>
<dbReference type="OrthoDB" id="9809356at2"/>
<keyword evidence="3" id="KW-0479">Metal-binding</keyword>
<evidence type="ECO:0000256" key="2">
    <source>
        <dbReference type="ARBA" id="ARBA00022598"/>
    </source>
</evidence>
<dbReference type="SUPFAM" id="SSF53244">
    <property type="entry name" value="MurD-like peptide ligases, peptide-binding domain"/>
    <property type="match status" value="1"/>
</dbReference>
<dbReference type="GO" id="GO:0004326">
    <property type="term" value="F:tetrahydrofolylpolyglutamate synthase activity"/>
    <property type="evidence" value="ECO:0007669"/>
    <property type="project" value="InterPro"/>
</dbReference>
<sequence>MISVSENFIPKFQEASKKNLREILEKHKNFQNQYPVINVVGTNGKGSTSYFTSQGLKPYYSKIGLFISPAFLYQNERIQINNECISDSNFKKILKKFEKDINDNKLNFFEIYTLIAMWYFFENKVDIAVIEAGIGGVLDTTNLFENQIATVLTTVGLDHEEILGYNVKEIINQKIGIAKKGFVVISPDNKKYFKLIKYKLQKVDLPLFQSKIYYEDKTYQKNNKGLVLKLFEVLKLDFDLTIFNNQGLFGRLTVLNKSPKLIIDGAHNVKGIQALIKTSKIISKNFEVIFASSWKKNFHKEIKILRKNFKNIYFAEFNEIENWNFEKKYQVIDWKEKIKNNIKNNQDTLVCGSLYFVPIVYQWFITEG</sequence>
<dbReference type="EMBL" id="CP031376">
    <property type="protein sequence ID" value="AXK50746.1"/>
    <property type="molecule type" value="Genomic_DNA"/>
</dbReference>
<comment type="similarity">
    <text evidence="1">Belongs to the folylpolyglutamate synthase family.</text>
</comment>
<organism evidence="7 8">
    <name type="scientific">Spiroplasma alleghenense</name>
    <dbReference type="NCBI Taxonomy" id="216931"/>
    <lineage>
        <taxon>Bacteria</taxon>
        <taxon>Bacillati</taxon>
        <taxon>Mycoplasmatota</taxon>
        <taxon>Mollicutes</taxon>
        <taxon>Entomoplasmatales</taxon>
        <taxon>Spiroplasmataceae</taxon>
        <taxon>Spiroplasma</taxon>
    </lineage>
</organism>
<protein>
    <submittedName>
        <fullName evidence="7">Folylpolyglutamate synthase</fullName>
    </submittedName>
</protein>
<keyword evidence="4" id="KW-0547">Nucleotide-binding</keyword>
<accession>A0A345Z2B7</accession>